<name>A0A2R8BKU2_9RHOB</name>
<dbReference type="PANTHER" id="PTHR44858:SF1">
    <property type="entry name" value="UDP-N-ACETYLGLUCOSAMINE--PEPTIDE N-ACETYLGLUCOSAMINYLTRANSFERASE SPINDLY-RELATED"/>
    <property type="match status" value="1"/>
</dbReference>
<dbReference type="PANTHER" id="PTHR44858">
    <property type="entry name" value="TETRATRICOPEPTIDE REPEAT PROTEIN 6"/>
    <property type="match status" value="1"/>
</dbReference>
<evidence type="ECO:0000313" key="4">
    <source>
        <dbReference type="EMBL" id="SPH23933.1"/>
    </source>
</evidence>
<organism evidence="4 5">
    <name type="scientific">Albidovulum aquaemixtae</name>
    <dbReference type="NCBI Taxonomy" id="1542388"/>
    <lineage>
        <taxon>Bacteria</taxon>
        <taxon>Pseudomonadati</taxon>
        <taxon>Pseudomonadota</taxon>
        <taxon>Alphaproteobacteria</taxon>
        <taxon>Rhodobacterales</taxon>
        <taxon>Paracoccaceae</taxon>
        <taxon>Albidovulum</taxon>
    </lineage>
</organism>
<dbReference type="SMART" id="SM00028">
    <property type="entry name" value="TPR"/>
    <property type="match status" value="6"/>
</dbReference>
<evidence type="ECO:0008006" key="6">
    <source>
        <dbReference type="Google" id="ProtNLM"/>
    </source>
</evidence>
<evidence type="ECO:0000256" key="1">
    <source>
        <dbReference type="ARBA" id="ARBA00022737"/>
    </source>
</evidence>
<dbReference type="Gene3D" id="1.25.40.10">
    <property type="entry name" value="Tetratricopeptide repeat domain"/>
    <property type="match status" value="2"/>
</dbReference>
<reference evidence="4 5" key="1">
    <citation type="submission" date="2018-03" db="EMBL/GenBank/DDBJ databases">
        <authorList>
            <person name="Keele B.F."/>
        </authorList>
    </citation>
    <scope>NUCLEOTIDE SEQUENCE [LARGE SCALE GENOMIC DNA]</scope>
    <source>
        <strain evidence="4 5">CECT 8626</strain>
    </source>
</reference>
<accession>A0A2R8BKU2</accession>
<keyword evidence="5" id="KW-1185">Reference proteome</keyword>
<gene>
    <name evidence="4" type="ORF">DEA8626_03010</name>
</gene>
<dbReference type="InterPro" id="IPR011990">
    <property type="entry name" value="TPR-like_helical_dom_sf"/>
</dbReference>
<feature type="region of interest" description="Disordered" evidence="3">
    <location>
        <begin position="553"/>
        <end position="573"/>
    </location>
</feature>
<evidence type="ECO:0000256" key="2">
    <source>
        <dbReference type="ARBA" id="ARBA00022803"/>
    </source>
</evidence>
<feature type="region of interest" description="Disordered" evidence="3">
    <location>
        <begin position="714"/>
        <end position="733"/>
    </location>
</feature>
<feature type="compositionally biased region" description="Basic and acidic residues" evidence="3">
    <location>
        <begin position="719"/>
        <end position="731"/>
    </location>
</feature>
<dbReference type="InterPro" id="IPR019734">
    <property type="entry name" value="TPR_rpt"/>
</dbReference>
<dbReference type="OrthoDB" id="341967at2"/>
<protein>
    <recommendedName>
        <fullName evidence="6">CHAT domain-containing protein</fullName>
    </recommendedName>
</protein>
<dbReference type="RefSeq" id="WP_108853996.1">
    <property type="nucleotide sequence ID" value="NZ_OMOQ01000002.1"/>
</dbReference>
<dbReference type="EMBL" id="OMOQ01000002">
    <property type="protein sequence ID" value="SPH23933.1"/>
    <property type="molecule type" value="Genomic_DNA"/>
</dbReference>
<dbReference type="SUPFAM" id="SSF48452">
    <property type="entry name" value="TPR-like"/>
    <property type="match status" value="2"/>
</dbReference>
<evidence type="ECO:0000313" key="5">
    <source>
        <dbReference type="Proteomes" id="UP000244924"/>
    </source>
</evidence>
<dbReference type="AlphaFoldDB" id="A0A2R8BKU2"/>
<dbReference type="InterPro" id="IPR050498">
    <property type="entry name" value="Ycf3"/>
</dbReference>
<evidence type="ECO:0000256" key="3">
    <source>
        <dbReference type="SAM" id="MobiDB-lite"/>
    </source>
</evidence>
<sequence>MDKNNNDEAITAAAISLRIIREVISLREEANDDHQRLQYEEAIKKLNRALDLLNSINPESEPHGSPIKHQILLSRGLNHSALGRAPNALVDFDEAARVLEKTEDLDIDPGNLGSKATIAANRANCLINLERHPEALIEYEKALILFDQVALENSDHAFKEARMVALSNYGALLFQSGRNDEALHWLRQGSSEMKNARLTDGDTSILEHEINSRYNLFQCFLDRGESQQAQEQGSELLKLFDALDPHDRHRLSLEEAKVYKAFADLLERSDVPYEIVKECYDIALASIRNFSEEHDVLLAAPDTVSVLCSRGIWLLNKGDFKPALQDFDQALYLLGLATQAGRMPRPEKDAGTLLLNRSHCLFRLGRRDEARTSCDTGTQLLSQFAGAGASANLGQAYSLGLLIRVTEVEQSNAQSDVIRRLASLLGLGKHRKKNVELHAWAREKSALLVDIVDLVNRKETDTHLKRLRYWFGVFHLQWWSFAVAREGEDQEAAKAMKDIVLALQGRQVVAELLEEALSAKGAGVDARIRDFALKRRELRRLLTELQVLEGDPLGRRADGDDGHDDDASEGSTRRVRGFEGMALAVEGGPAPVDRRAEIEAKKEEIRTARKRYEALKAAAAEVPGYEILADPVKQITVERLQSGLGAEELLVLVLPHEDPDAEAAEKVTTSHLWVLGKTGAPRLVHAPTPSEDVPGVADLAALFRRAGASLSVARGGVRKSPDRPGADKPEPLPEAMLGTAWSEIERGMRQLIWTPLEASGALEGVSQVTVCTMGAFHNLPVASGAPEGLTVRSAGALPIFALSRGLYAGPGNEASDEASAPTRPAAAVEAPVALLYDDDVKASSDIPQTGVEIAASQWLWERARDGAVIRASGVRFAEAEGPVVRLAHAACHGTVDGSVTPPLPILKLGSGVTERDLVRRPVVEGWMFMACVVGQNFDDLIEGTPVGLVNGALRNGAQTVVAFLSPVPDTIGLLTGLTITAQVSHRGIPLGAAADHARRVLDPTHPEDDPELMRLVAEALAAHRAEDFARELAAGGTPAGLEKDVPPVLRIWTDFIGLAETLAGAESPPSAAELAPILARHIHPRIPAETPEDRLRLGVLQHALVVFEGYPQG</sequence>
<proteinExistence type="predicted"/>
<dbReference type="Proteomes" id="UP000244924">
    <property type="component" value="Unassembled WGS sequence"/>
</dbReference>
<keyword evidence="1" id="KW-0677">Repeat</keyword>
<keyword evidence="2" id="KW-0802">TPR repeat</keyword>